<evidence type="ECO:0000313" key="1">
    <source>
        <dbReference type="EMBL" id="RZS30366.1"/>
    </source>
</evidence>
<keyword evidence="2" id="KW-1185">Reference proteome</keyword>
<proteinExistence type="predicted"/>
<name>A0A4Q7KCH5_9PSEU</name>
<evidence type="ECO:0000313" key="2">
    <source>
        <dbReference type="Proteomes" id="UP000294257"/>
    </source>
</evidence>
<dbReference type="RefSeq" id="WP_130348591.1">
    <property type="nucleotide sequence ID" value="NZ_SGWQ01000017.1"/>
</dbReference>
<dbReference type="AlphaFoldDB" id="A0A4Q7KCH5"/>
<reference evidence="1 2" key="1">
    <citation type="submission" date="2019-02" db="EMBL/GenBank/DDBJ databases">
        <title>Genomic Encyclopedia of Type Strains, Phase IV (KMG-IV): sequencing the most valuable type-strain genomes for metagenomic binning, comparative biology and taxonomic classification.</title>
        <authorList>
            <person name="Goeker M."/>
        </authorList>
    </citation>
    <scope>NUCLEOTIDE SEQUENCE [LARGE SCALE GENOMIC DNA]</scope>
    <source>
        <strain evidence="1 2">DSM 101727</strain>
    </source>
</reference>
<dbReference type="EMBL" id="SGWQ01000017">
    <property type="protein sequence ID" value="RZS30366.1"/>
    <property type="molecule type" value="Genomic_DNA"/>
</dbReference>
<comment type="caution">
    <text evidence="1">The sequence shown here is derived from an EMBL/GenBank/DDBJ whole genome shotgun (WGS) entry which is preliminary data.</text>
</comment>
<protein>
    <submittedName>
        <fullName evidence="1">Uncharacterized protein</fullName>
    </submittedName>
</protein>
<dbReference type="Proteomes" id="UP000294257">
    <property type="component" value="Unassembled WGS sequence"/>
</dbReference>
<gene>
    <name evidence="1" type="ORF">EV193_11763</name>
</gene>
<accession>A0A4Q7KCH5</accession>
<sequence length="80" mass="8821">MYAYGGEQSRDEWVTRASCDPAPVVEPVPSGHAQSYIRCAAGVSVTWRSYAGLGHEYPKGADAEDFRARAWWHLSAHSLP</sequence>
<organism evidence="1 2">
    <name type="scientific">Herbihabitans rhizosphaerae</name>
    <dbReference type="NCBI Taxonomy" id="1872711"/>
    <lineage>
        <taxon>Bacteria</taxon>
        <taxon>Bacillati</taxon>
        <taxon>Actinomycetota</taxon>
        <taxon>Actinomycetes</taxon>
        <taxon>Pseudonocardiales</taxon>
        <taxon>Pseudonocardiaceae</taxon>
        <taxon>Herbihabitans</taxon>
    </lineage>
</organism>
<dbReference type="OrthoDB" id="9767239at2"/>